<dbReference type="PANTHER" id="PTHR44103">
    <property type="entry name" value="PROPROTEIN CONVERTASE P"/>
    <property type="match status" value="1"/>
</dbReference>
<dbReference type="SUPFAM" id="SSF69318">
    <property type="entry name" value="Integrin alpha N-terminal domain"/>
    <property type="match status" value="1"/>
</dbReference>
<protein>
    <submittedName>
        <fullName evidence="3">Trypsin-like serine protease</fullName>
    </submittedName>
</protein>
<accession>A0ABR7SWV0</accession>
<dbReference type="PROSITE" id="PS50240">
    <property type="entry name" value="TRYPSIN_DOM"/>
    <property type="match status" value="1"/>
</dbReference>
<reference evidence="3 4" key="1">
    <citation type="submission" date="2020-08" db="EMBL/GenBank/DDBJ databases">
        <title>Genemic of Streptomyces polyaspartic.</title>
        <authorList>
            <person name="Liu W."/>
        </authorList>
    </citation>
    <scope>NUCLEOTIDE SEQUENCE [LARGE SCALE GENOMIC DNA]</scope>
    <source>
        <strain evidence="3 4">TRM66268-LWL</strain>
    </source>
</reference>
<dbReference type="PANTHER" id="PTHR44103:SF1">
    <property type="entry name" value="PROPROTEIN CONVERTASE P"/>
    <property type="match status" value="1"/>
</dbReference>
<feature type="domain" description="Peptidase S1" evidence="2">
    <location>
        <begin position="40"/>
        <end position="280"/>
    </location>
</feature>
<evidence type="ECO:0000313" key="3">
    <source>
        <dbReference type="EMBL" id="MBC9719082.1"/>
    </source>
</evidence>
<organism evidence="3 4">
    <name type="scientific">Streptomyces polyasparticus</name>
    <dbReference type="NCBI Taxonomy" id="2767826"/>
    <lineage>
        <taxon>Bacteria</taxon>
        <taxon>Bacillati</taxon>
        <taxon>Actinomycetota</taxon>
        <taxon>Actinomycetes</taxon>
        <taxon>Kitasatosporales</taxon>
        <taxon>Streptomycetaceae</taxon>
        <taxon>Streptomyces</taxon>
    </lineage>
</organism>
<dbReference type="InterPro" id="IPR013517">
    <property type="entry name" value="FG-GAP"/>
</dbReference>
<proteinExistence type="predicted"/>
<evidence type="ECO:0000259" key="2">
    <source>
        <dbReference type="PROSITE" id="PS50240"/>
    </source>
</evidence>
<dbReference type="EMBL" id="JACTVJ010000032">
    <property type="protein sequence ID" value="MBC9719082.1"/>
    <property type="molecule type" value="Genomic_DNA"/>
</dbReference>
<dbReference type="Pfam" id="PF13517">
    <property type="entry name" value="FG-GAP_3"/>
    <property type="match status" value="1"/>
</dbReference>
<dbReference type="Pfam" id="PF00089">
    <property type="entry name" value="Trypsin"/>
    <property type="match status" value="1"/>
</dbReference>
<sequence length="530" mass="55776">MRRIPLRRLPSGALPPGRPALRRPARLIAVLAAATLLTGLVDGALGAAPEAQAATSVPSWVIPVYYNDTATGQHRACTGIVLSKTRTLATPDCFTGQGVGDEEWEYDLGSGLLAGGGEGVAYRSHPRYDSATRRAAITVVNRRTPDNSGRPVLATGADSALWAAGAKATFYSWSGLSVEDAPRVRHSEQVQIKSGADCAALLGSALPAGTLCTVPAPGAPLVADDDQCLGDAGGALVAGGKLIATSATRTTGCVQNGVRVYTRVASYSTVIRNWATDVDVDYQEGGTILAKESNGLFDVCSTDLHRRLEGCAVDSTGSFMANGYNAVLQAGDLNGDGFGDLVARTTDGTLYRVPSTDFEPDFDRRSRISSGWKGYNRLVATRDISGDGKPDLVGRDSAGVLWLHRGTGTGGFSARVRVSSGWNTYNRLAGRGDLSGDSIPDLVGRDSAGVLWLIRGNGKGGFAPRTRVGGGWNQYNALVGSGDFDRNGRQDFLARTPEGALYLYNANHAGGFDARKKLADTRMKRFTSLS</sequence>
<keyword evidence="4" id="KW-1185">Reference proteome</keyword>
<evidence type="ECO:0000256" key="1">
    <source>
        <dbReference type="ARBA" id="ARBA00022729"/>
    </source>
</evidence>
<dbReference type="Proteomes" id="UP000642284">
    <property type="component" value="Unassembled WGS sequence"/>
</dbReference>
<dbReference type="Gene3D" id="2.40.10.10">
    <property type="entry name" value="Trypsin-like serine proteases"/>
    <property type="match status" value="2"/>
</dbReference>
<dbReference type="SUPFAM" id="SSF50494">
    <property type="entry name" value="Trypsin-like serine proteases"/>
    <property type="match status" value="1"/>
</dbReference>
<dbReference type="InterPro" id="IPR009003">
    <property type="entry name" value="Peptidase_S1_PA"/>
</dbReference>
<name>A0ABR7SWV0_9ACTN</name>
<dbReference type="InterPro" id="IPR001254">
    <property type="entry name" value="Trypsin_dom"/>
</dbReference>
<evidence type="ECO:0000313" key="4">
    <source>
        <dbReference type="Proteomes" id="UP000642284"/>
    </source>
</evidence>
<dbReference type="RefSeq" id="WP_187819507.1">
    <property type="nucleotide sequence ID" value="NZ_JACTVJ010000032.1"/>
</dbReference>
<gene>
    <name evidence="3" type="ORF">H9Y04_41835</name>
</gene>
<comment type="caution">
    <text evidence="3">The sequence shown here is derived from an EMBL/GenBank/DDBJ whole genome shotgun (WGS) entry which is preliminary data.</text>
</comment>
<dbReference type="InterPro" id="IPR043504">
    <property type="entry name" value="Peptidase_S1_PA_chymotrypsin"/>
</dbReference>
<keyword evidence="1" id="KW-0732">Signal</keyword>
<dbReference type="InterPro" id="IPR028994">
    <property type="entry name" value="Integrin_alpha_N"/>
</dbReference>
<dbReference type="Gene3D" id="2.115.10.10">
    <property type="entry name" value="Tachylectin 2"/>
    <property type="match status" value="1"/>
</dbReference>